<name>A0AAD9L728_RIDPI</name>
<dbReference type="EMBL" id="JAODUO010000297">
    <property type="protein sequence ID" value="KAK2183741.1"/>
    <property type="molecule type" value="Genomic_DNA"/>
</dbReference>
<evidence type="ECO:0000313" key="2">
    <source>
        <dbReference type="Proteomes" id="UP001209878"/>
    </source>
</evidence>
<keyword evidence="2" id="KW-1185">Reference proteome</keyword>
<comment type="caution">
    <text evidence="1">The sequence shown here is derived from an EMBL/GenBank/DDBJ whole genome shotgun (WGS) entry which is preliminary data.</text>
</comment>
<dbReference type="AlphaFoldDB" id="A0AAD9L728"/>
<accession>A0AAD9L728</accession>
<dbReference type="Proteomes" id="UP001209878">
    <property type="component" value="Unassembled WGS sequence"/>
</dbReference>
<evidence type="ECO:0000313" key="1">
    <source>
        <dbReference type="EMBL" id="KAK2183741.1"/>
    </source>
</evidence>
<proteinExistence type="predicted"/>
<reference evidence="1" key="1">
    <citation type="journal article" date="2023" name="Mol. Biol. Evol.">
        <title>Third-Generation Sequencing Reveals the Adaptive Role of the Epigenome in Three Deep-Sea Polychaetes.</title>
        <authorList>
            <person name="Perez M."/>
            <person name="Aroh O."/>
            <person name="Sun Y."/>
            <person name="Lan Y."/>
            <person name="Juniper S.K."/>
            <person name="Young C.R."/>
            <person name="Angers B."/>
            <person name="Qian P.Y."/>
        </authorList>
    </citation>
    <scope>NUCLEOTIDE SEQUENCE</scope>
    <source>
        <strain evidence="1">R07B-5</strain>
    </source>
</reference>
<sequence length="105" mass="11911">MPTAQICANEKLLRHSFRHGGDFYKCPRVTRLQYCTWNIHDGSNAFRVDSDYYVIMTVKSRLTELHSDIVVQRTNSLGIGQLFDSASPSLMACCTRRCKSAFASD</sequence>
<organism evidence="1 2">
    <name type="scientific">Ridgeia piscesae</name>
    <name type="common">Tubeworm</name>
    <dbReference type="NCBI Taxonomy" id="27915"/>
    <lineage>
        <taxon>Eukaryota</taxon>
        <taxon>Metazoa</taxon>
        <taxon>Spiralia</taxon>
        <taxon>Lophotrochozoa</taxon>
        <taxon>Annelida</taxon>
        <taxon>Polychaeta</taxon>
        <taxon>Sedentaria</taxon>
        <taxon>Canalipalpata</taxon>
        <taxon>Sabellida</taxon>
        <taxon>Siboglinidae</taxon>
        <taxon>Ridgeia</taxon>
    </lineage>
</organism>
<protein>
    <submittedName>
        <fullName evidence="1">Uncharacterized protein</fullName>
    </submittedName>
</protein>
<gene>
    <name evidence="1" type="ORF">NP493_297g01022</name>
</gene>